<name>A0A078M3J0_9STAP</name>
<dbReference type="RefSeq" id="WP_052108732.1">
    <property type="nucleotide sequence ID" value="NZ_CCSE01000001.1"/>
</dbReference>
<dbReference type="OrthoDB" id="2407951at2"/>
<dbReference type="EMBL" id="CCSE01000001">
    <property type="protein sequence ID" value="CDZ99301.1"/>
    <property type="molecule type" value="Genomic_DNA"/>
</dbReference>
<gene>
    <name evidence="1" type="ORF">BN1048_00396</name>
</gene>
<reference evidence="1 2" key="1">
    <citation type="submission" date="2014-07" db="EMBL/GenBank/DDBJ databases">
        <authorList>
            <person name="Urmite Genomes Urmite Genomes"/>
        </authorList>
    </citation>
    <scope>NUCLEOTIDE SEQUENCE [LARGE SCALE GENOMIC DNA]</scope>
    <source>
        <strain evidence="1 2">13MG44_air</strain>
    </source>
</reference>
<evidence type="ECO:0000313" key="1">
    <source>
        <dbReference type="EMBL" id="CDZ99301.1"/>
    </source>
</evidence>
<evidence type="ECO:0000313" key="2">
    <source>
        <dbReference type="Proteomes" id="UP000044136"/>
    </source>
</evidence>
<dbReference type="AlphaFoldDB" id="A0A078M3J0"/>
<sequence length="90" mass="10629">MKIEQIMTKVKNEKMRSDKMFTGIEFNVRDEQVVMNYVYADYGSGEGTNTEMYMPHGGDPEFISEEEMNMLIEKLRDKNIGYNIRKDDFI</sequence>
<keyword evidence="2" id="KW-1185">Reference proteome</keyword>
<dbReference type="HOGENOM" id="CLU_188331_0_0_9"/>
<protein>
    <submittedName>
        <fullName evidence="1">Uncharacterized protein</fullName>
    </submittedName>
</protein>
<organism evidence="1 2">
    <name type="scientific">Jeotgalicoccus saudimassiliensis</name>
    <dbReference type="NCBI Taxonomy" id="1461582"/>
    <lineage>
        <taxon>Bacteria</taxon>
        <taxon>Bacillati</taxon>
        <taxon>Bacillota</taxon>
        <taxon>Bacilli</taxon>
        <taxon>Bacillales</taxon>
        <taxon>Staphylococcaceae</taxon>
        <taxon>Jeotgalicoccus</taxon>
    </lineage>
</organism>
<proteinExistence type="predicted"/>
<dbReference type="Proteomes" id="UP000044136">
    <property type="component" value="Unassembled WGS sequence"/>
</dbReference>
<dbReference type="eggNOG" id="ENOG5033JXP">
    <property type="taxonomic scope" value="Bacteria"/>
</dbReference>
<dbReference type="STRING" id="1461582.BN1048_00396"/>
<accession>A0A078M3J0</accession>